<evidence type="ECO:0000313" key="1">
    <source>
        <dbReference type="EMBL" id="KAJ8339198.1"/>
    </source>
</evidence>
<protein>
    <submittedName>
        <fullName evidence="1">Uncharacterized protein</fullName>
    </submittedName>
</protein>
<accession>A0A9Q1EI29</accession>
<dbReference type="EMBL" id="JAINUF010000017">
    <property type="protein sequence ID" value="KAJ8339198.1"/>
    <property type="molecule type" value="Genomic_DNA"/>
</dbReference>
<gene>
    <name evidence="1" type="ORF">SKAU_G00359840</name>
</gene>
<proteinExistence type="predicted"/>
<dbReference type="Proteomes" id="UP001152622">
    <property type="component" value="Chromosome 17"/>
</dbReference>
<organism evidence="1 2">
    <name type="scientific">Synaphobranchus kaupii</name>
    <name type="common">Kaup's arrowtooth eel</name>
    <dbReference type="NCBI Taxonomy" id="118154"/>
    <lineage>
        <taxon>Eukaryota</taxon>
        <taxon>Metazoa</taxon>
        <taxon>Chordata</taxon>
        <taxon>Craniata</taxon>
        <taxon>Vertebrata</taxon>
        <taxon>Euteleostomi</taxon>
        <taxon>Actinopterygii</taxon>
        <taxon>Neopterygii</taxon>
        <taxon>Teleostei</taxon>
        <taxon>Anguilliformes</taxon>
        <taxon>Synaphobranchidae</taxon>
        <taxon>Synaphobranchus</taxon>
    </lineage>
</organism>
<sequence length="106" mass="11917">MMAAIRSSSGVRFGVALPPPVASTLALWSHTNLSSLLWLRHPITWKALMPNEGVELSRTNRPRRSAWLHRDRALRNPPQLTRFQQSGLSLYWTEGTKIPSITICVG</sequence>
<dbReference type="AlphaFoldDB" id="A0A9Q1EI29"/>
<comment type="caution">
    <text evidence="1">The sequence shown here is derived from an EMBL/GenBank/DDBJ whole genome shotgun (WGS) entry which is preliminary data.</text>
</comment>
<reference evidence="1" key="1">
    <citation type="journal article" date="2023" name="Science">
        <title>Genome structures resolve the early diversification of teleost fishes.</title>
        <authorList>
            <person name="Parey E."/>
            <person name="Louis A."/>
            <person name="Montfort J."/>
            <person name="Bouchez O."/>
            <person name="Roques C."/>
            <person name="Iampietro C."/>
            <person name="Lluch J."/>
            <person name="Castinel A."/>
            <person name="Donnadieu C."/>
            <person name="Desvignes T."/>
            <person name="Floi Bucao C."/>
            <person name="Jouanno E."/>
            <person name="Wen M."/>
            <person name="Mejri S."/>
            <person name="Dirks R."/>
            <person name="Jansen H."/>
            <person name="Henkel C."/>
            <person name="Chen W.J."/>
            <person name="Zahm M."/>
            <person name="Cabau C."/>
            <person name="Klopp C."/>
            <person name="Thompson A.W."/>
            <person name="Robinson-Rechavi M."/>
            <person name="Braasch I."/>
            <person name="Lecointre G."/>
            <person name="Bobe J."/>
            <person name="Postlethwait J.H."/>
            <person name="Berthelot C."/>
            <person name="Roest Crollius H."/>
            <person name="Guiguen Y."/>
        </authorList>
    </citation>
    <scope>NUCLEOTIDE SEQUENCE</scope>
    <source>
        <strain evidence="1">WJC10195</strain>
    </source>
</reference>
<name>A0A9Q1EI29_SYNKA</name>
<evidence type="ECO:0000313" key="2">
    <source>
        <dbReference type="Proteomes" id="UP001152622"/>
    </source>
</evidence>
<keyword evidence="2" id="KW-1185">Reference proteome</keyword>